<dbReference type="FunFam" id="1.10.10.10:FF:000001">
    <property type="entry name" value="LysR family transcriptional regulator"/>
    <property type="match status" value="1"/>
</dbReference>
<dbReference type="GO" id="GO:2000142">
    <property type="term" value="P:regulation of DNA-templated transcription initiation"/>
    <property type="evidence" value="ECO:0007669"/>
    <property type="project" value="TreeGrafter"/>
</dbReference>
<reference evidence="7 8" key="1">
    <citation type="submission" date="2019-08" db="EMBL/GenBank/DDBJ databases">
        <title>100 year-old enigma solved: identification of Planctomyces bekefii, the type genus and species of the phylum Planctomycetes.</title>
        <authorList>
            <person name="Svetlana D.N."/>
            <person name="Overmann J."/>
        </authorList>
    </citation>
    <scope>NUCLEOTIDE SEQUENCE [LARGE SCALE GENOMIC DNA]</scope>
    <source>
        <strain evidence="7">Phe10_nw2017</strain>
    </source>
</reference>
<dbReference type="InterPro" id="IPR036390">
    <property type="entry name" value="WH_DNA-bd_sf"/>
</dbReference>
<evidence type="ECO:0000256" key="4">
    <source>
        <dbReference type="ARBA" id="ARBA00023159"/>
    </source>
</evidence>
<dbReference type="GO" id="GO:0003677">
    <property type="term" value="F:DNA binding"/>
    <property type="evidence" value="ECO:0007669"/>
    <property type="project" value="UniProtKB-KW"/>
</dbReference>
<proteinExistence type="inferred from homology"/>
<comment type="caution">
    <text evidence="7">The sequence shown here is derived from an EMBL/GenBank/DDBJ whole genome shotgun (WGS) entry which is preliminary data.</text>
</comment>
<dbReference type="Pfam" id="PF00126">
    <property type="entry name" value="HTH_1"/>
    <property type="match status" value="1"/>
</dbReference>
<dbReference type="Proteomes" id="UP000321083">
    <property type="component" value="Unassembled WGS sequence"/>
</dbReference>
<evidence type="ECO:0000259" key="6">
    <source>
        <dbReference type="PROSITE" id="PS50931"/>
    </source>
</evidence>
<dbReference type="EMBL" id="SRHE01000004">
    <property type="protein sequence ID" value="TWW12686.1"/>
    <property type="molecule type" value="Genomic_DNA"/>
</dbReference>
<evidence type="ECO:0000256" key="3">
    <source>
        <dbReference type="ARBA" id="ARBA00023125"/>
    </source>
</evidence>
<sequence length="299" mass="33009">MTWLNYHHLHYFWVVAREGTIQNASQLLHVGQPAISTQLHQLEQSLGQKLFRRVGRRLELTDAGRTVFRYAEQIFSLGREMTDLLKTGEPAAGFKFVVGVADAMPKLMVRRLLEPALQLSADLRLVCVEHDLGTLLTELGRQSLDLVLSDAPLTPAGGVKAFNHLLGQSGVGLFGTPQLVAKVRTDFPASLNRIPLLLPGRNTALRRSLESWLESHDVSPVIRGEFDDKALLKAFGQTGEGLFPGTLAIAEEICRQYEVQLAGELEGVVEHFYAISVERRIRHPAVLAISSSAKSTIFA</sequence>
<dbReference type="Pfam" id="PF03466">
    <property type="entry name" value="LysR_substrate"/>
    <property type="match status" value="1"/>
</dbReference>
<dbReference type="Gene3D" id="1.10.10.10">
    <property type="entry name" value="Winged helix-like DNA-binding domain superfamily/Winged helix DNA-binding domain"/>
    <property type="match status" value="1"/>
</dbReference>
<evidence type="ECO:0000313" key="8">
    <source>
        <dbReference type="Proteomes" id="UP000321083"/>
    </source>
</evidence>
<dbReference type="PRINTS" id="PR00039">
    <property type="entry name" value="HTHLYSR"/>
</dbReference>
<name>A0A5C6MHL3_9PLAN</name>
<keyword evidence="8" id="KW-1185">Reference proteome</keyword>
<comment type="similarity">
    <text evidence="1">Belongs to the LysR transcriptional regulatory family.</text>
</comment>
<dbReference type="AlphaFoldDB" id="A0A5C6MHL3"/>
<keyword evidence="5" id="KW-0804">Transcription</keyword>
<feature type="domain" description="HTH lysR-type" evidence="6">
    <location>
        <begin position="4"/>
        <end position="61"/>
    </location>
</feature>
<dbReference type="PROSITE" id="PS50931">
    <property type="entry name" value="HTH_LYSR"/>
    <property type="match status" value="1"/>
</dbReference>
<dbReference type="NCBIfam" id="NF008284">
    <property type="entry name" value="PRK11062.1"/>
    <property type="match status" value="1"/>
</dbReference>
<keyword evidence="4" id="KW-0010">Activator</keyword>
<dbReference type="GO" id="GO:0003700">
    <property type="term" value="F:DNA-binding transcription factor activity"/>
    <property type="evidence" value="ECO:0007669"/>
    <property type="project" value="InterPro"/>
</dbReference>
<accession>A0A5C6MHL3</accession>
<evidence type="ECO:0000256" key="5">
    <source>
        <dbReference type="ARBA" id="ARBA00023163"/>
    </source>
</evidence>
<dbReference type="InterPro" id="IPR000847">
    <property type="entry name" value="LysR_HTH_N"/>
</dbReference>
<evidence type="ECO:0000313" key="7">
    <source>
        <dbReference type="EMBL" id="TWW12686.1"/>
    </source>
</evidence>
<keyword evidence="2" id="KW-0805">Transcription regulation</keyword>
<evidence type="ECO:0000256" key="2">
    <source>
        <dbReference type="ARBA" id="ARBA00023015"/>
    </source>
</evidence>
<dbReference type="PANTHER" id="PTHR30293">
    <property type="entry name" value="TRANSCRIPTIONAL REGULATORY PROTEIN NAC-RELATED"/>
    <property type="match status" value="1"/>
</dbReference>
<keyword evidence="3" id="KW-0238">DNA-binding</keyword>
<dbReference type="InterPro" id="IPR005119">
    <property type="entry name" value="LysR_subst-bd"/>
</dbReference>
<dbReference type="InterPro" id="IPR036388">
    <property type="entry name" value="WH-like_DNA-bd_sf"/>
</dbReference>
<reference evidence="7 8" key="2">
    <citation type="submission" date="2019-08" db="EMBL/GenBank/DDBJ databases">
        <authorList>
            <person name="Henke P."/>
        </authorList>
    </citation>
    <scope>NUCLEOTIDE SEQUENCE [LARGE SCALE GENOMIC DNA]</scope>
    <source>
        <strain evidence="7">Phe10_nw2017</strain>
    </source>
</reference>
<organism evidence="7 8">
    <name type="scientific">Planctomyces bekefii</name>
    <dbReference type="NCBI Taxonomy" id="1653850"/>
    <lineage>
        <taxon>Bacteria</taxon>
        <taxon>Pseudomonadati</taxon>
        <taxon>Planctomycetota</taxon>
        <taxon>Planctomycetia</taxon>
        <taxon>Planctomycetales</taxon>
        <taxon>Planctomycetaceae</taxon>
        <taxon>Planctomyces</taxon>
    </lineage>
</organism>
<dbReference type="PANTHER" id="PTHR30293:SF2">
    <property type="entry name" value="TRANSCRIPTIONAL ACTIVATOR PROTEIN NHAR"/>
    <property type="match status" value="1"/>
</dbReference>
<protein>
    <submittedName>
        <fullName evidence="7">Transcriptional activator NhaR</fullName>
    </submittedName>
</protein>
<dbReference type="SUPFAM" id="SSF53850">
    <property type="entry name" value="Periplasmic binding protein-like II"/>
    <property type="match status" value="1"/>
</dbReference>
<evidence type="ECO:0000256" key="1">
    <source>
        <dbReference type="ARBA" id="ARBA00009437"/>
    </source>
</evidence>
<dbReference type="SUPFAM" id="SSF46785">
    <property type="entry name" value="Winged helix' DNA-binding domain"/>
    <property type="match status" value="1"/>
</dbReference>
<gene>
    <name evidence="7" type="ORF">E3A20_00610</name>
</gene>